<gene>
    <name evidence="2" type="ORF">ENH87_12220</name>
</gene>
<dbReference type="InterPro" id="IPR029058">
    <property type="entry name" value="AB_hydrolase_fold"/>
</dbReference>
<dbReference type="Gene3D" id="3.40.50.1820">
    <property type="entry name" value="alpha/beta hydrolase"/>
    <property type="match status" value="1"/>
</dbReference>
<dbReference type="SUPFAM" id="SSF53474">
    <property type="entry name" value="alpha/beta-Hydrolases"/>
    <property type="match status" value="1"/>
</dbReference>
<dbReference type="Proteomes" id="UP000886191">
    <property type="component" value="Unassembled WGS sequence"/>
</dbReference>
<dbReference type="InterPro" id="IPR003140">
    <property type="entry name" value="PLipase/COase/thioEstase"/>
</dbReference>
<name>A0A831QRQ0_9FLAO</name>
<proteinExistence type="predicted"/>
<reference evidence="2" key="1">
    <citation type="journal article" date="2020" name="mSystems">
        <title>Genome- and Community-Level Interaction Insights into Carbon Utilization and Element Cycling Functions of Hydrothermarchaeota in Hydrothermal Sediment.</title>
        <authorList>
            <person name="Zhou Z."/>
            <person name="Liu Y."/>
            <person name="Xu W."/>
            <person name="Pan J."/>
            <person name="Luo Z.H."/>
            <person name="Li M."/>
        </authorList>
    </citation>
    <scope>NUCLEOTIDE SEQUENCE [LARGE SCALE GENOMIC DNA]</scope>
    <source>
        <strain evidence="2">HyVt-345</strain>
    </source>
</reference>
<protein>
    <submittedName>
        <fullName evidence="2">Esterase</fullName>
    </submittedName>
</protein>
<dbReference type="GO" id="GO:0016787">
    <property type="term" value="F:hydrolase activity"/>
    <property type="evidence" value="ECO:0007669"/>
    <property type="project" value="InterPro"/>
</dbReference>
<sequence length="215" mass="24625">MTPSENTVTYTSTNSYTTLNTFTDTTKNVWIVLHGIGYLSRYFLKYFDGLSSDENYIIAPQAPSKYYLNTTYTHVGASWLTKEDTERETENVMAYLDAVMTMENLPENCNYIILGFSQGVSIATRWVAKRKIKCDQLVLYAGGIPNELHASDFEYLIKNETKISILVGDKDEYLNEERRKTEMLKIDNLFGAKAELMIFDGTHEMKRDLINALVT</sequence>
<evidence type="ECO:0000313" key="2">
    <source>
        <dbReference type="EMBL" id="HEA21672.1"/>
    </source>
</evidence>
<organism evidence="2">
    <name type="scientific">Pricia antarctica</name>
    <dbReference type="NCBI Taxonomy" id="641691"/>
    <lineage>
        <taxon>Bacteria</taxon>
        <taxon>Pseudomonadati</taxon>
        <taxon>Bacteroidota</taxon>
        <taxon>Flavobacteriia</taxon>
        <taxon>Flavobacteriales</taxon>
        <taxon>Flavobacteriaceae</taxon>
        <taxon>Pricia</taxon>
    </lineage>
</organism>
<dbReference type="Pfam" id="PF02230">
    <property type="entry name" value="Abhydrolase_2"/>
    <property type="match status" value="1"/>
</dbReference>
<comment type="caution">
    <text evidence="2">The sequence shown here is derived from an EMBL/GenBank/DDBJ whole genome shotgun (WGS) entry which is preliminary data.</text>
</comment>
<dbReference type="AlphaFoldDB" id="A0A831QRQ0"/>
<dbReference type="EMBL" id="DRGL01000043">
    <property type="protein sequence ID" value="HEA21672.1"/>
    <property type="molecule type" value="Genomic_DNA"/>
</dbReference>
<feature type="domain" description="Phospholipase/carboxylesterase/thioesterase" evidence="1">
    <location>
        <begin position="24"/>
        <end position="207"/>
    </location>
</feature>
<accession>A0A831QRQ0</accession>
<evidence type="ECO:0000259" key="1">
    <source>
        <dbReference type="Pfam" id="PF02230"/>
    </source>
</evidence>